<reference evidence="2" key="1">
    <citation type="submission" date="2021-01" db="UniProtKB">
        <authorList>
            <consortium name="EnsemblMetazoa"/>
        </authorList>
    </citation>
    <scope>IDENTIFICATION</scope>
</reference>
<evidence type="ECO:0000256" key="1">
    <source>
        <dbReference type="SAM" id="MobiDB-lite"/>
    </source>
</evidence>
<evidence type="ECO:0000313" key="3">
    <source>
        <dbReference type="Proteomes" id="UP000002358"/>
    </source>
</evidence>
<dbReference type="KEGG" id="nvi:103317390"/>
<feature type="region of interest" description="Disordered" evidence="1">
    <location>
        <begin position="135"/>
        <end position="182"/>
    </location>
</feature>
<feature type="compositionally biased region" description="Basic and acidic residues" evidence="1">
    <location>
        <begin position="139"/>
        <end position="155"/>
    </location>
</feature>
<dbReference type="InParanoid" id="A0A7M7PWL4"/>
<dbReference type="GeneID" id="103317390"/>
<feature type="region of interest" description="Disordered" evidence="1">
    <location>
        <begin position="83"/>
        <end position="106"/>
    </location>
</feature>
<keyword evidence="3" id="KW-1185">Reference proteome</keyword>
<organism evidence="2 3">
    <name type="scientific">Nasonia vitripennis</name>
    <name type="common">Parasitic wasp</name>
    <dbReference type="NCBI Taxonomy" id="7425"/>
    <lineage>
        <taxon>Eukaryota</taxon>
        <taxon>Metazoa</taxon>
        <taxon>Ecdysozoa</taxon>
        <taxon>Arthropoda</taxon>
        <taxon>Hexapoda</taxon>
        <taxon>Insecta</taxon>
        <taxon>Pterygota</taxon>
        <taxon>Neoptera</taxon>
        <taxon>Endopterygota</taxon>
        <taxon>Hymenoptera</taxon>
        <taxon>Apocrita</taxon>
        <taxon>Proctotrupomorpha</taxon>
        <taxon>Chalcidoidea</taxon>
        <taxon>Pteromalidae</taxon>
        <taxon>Pteromalinae</taxon>
        <taxon>Nasonia</taxon>
    </lineage>
</organism>
<dbReference type="AlphaFoldDB" id="A0A7M7PWL4"/>
<dbReference type="RefSeq" id="XP_031776797.1">
    <property type="nucleotide sequence ID" value="XM_031920937.1"/>
</dbReference>
<dbReference type="Proteomes" id="UP000002358">
    <property type="component" value="Chromosome 1"/>
</dbReference>
<evidence type="ECO:0000313" key="2">
    <source>
        <dbReference type="EnsemblMetazoa" id="XP_031776797"/>
    </source>
</evidence>
<name>A0A7M7PWL4_NASVI</name>
<proteinExistence type="predicted"/>
<dbReference type="EnsemblMetazoa" id="XM_031920937">
    <property type="protein sequence ID" value="XP_031776797"/>
    <property type="gene ID" value="LOC103317390"/>
</dbReference>
<feature type="compositionally biased region" description="Polar residues" evidence="1">
    <location>
        <begin position="86"/>
        <end position="97"/>
    </location>
</feature>
<protein>
    <submittedName>
        <fullName evidence="2">Uncharacterized protein</fullName>
    </submittedName>
</protein>
<feature type="compositionally biased region" description="Polar residues" evidence="1">
    <location>
        <begin position="161"/>
        <end position="176"/>
    </location>
</feature>
<sequence length="182" mass="20663">MNPDKVEIDIVDPDTGIQYFLKVSPNVANQVKNDDNMRHQLLQHMKKMSDGEIVKMSTAMKSPSNLLGPSNKEHLQETGLPLKTMSVPNNFQSNADSPDSDTDNELEPYIDSAKKLNELSSMARSSYSPIHNAENYSFGREENNDEQGTKCDDLRKRKYNKQTSSTNKVRKNNYNDVTEFDV</sequence>
<accession>A0A7M7PWL4</accession>